<dbReference type="GO" id="GO:0005524">
    <property type="term" value="F:ATP binding"/>
    <property type="evidence" value="ECO:0007669"/>
    <property type="project" value="UniProtKB-KW"/>
</dbReference>
<keyword evidence="1" id="KW-0547">Nucleotide-binding</keyword>
<evidence type="ECO:0000256" key="3">
    <source>
        <dbReference type="ARBA" id="ARBA00022806"/>
    </source>
</evidence>
<comment type="caution">
    <text evidence="7">The sequence shown here is derived from an EMBL/GenBank/DDBJ whole genome shotgun (WGS) entry which is preliminary data.</text>
</comment>
<gene>
    <name evidence="7" type="ORF">DS079_16580</name>
</gene>
<dbReference type="Gene3D" id="3.40.50.10810">
    <property type="entry name" value="Tandem AAA-ATPase domain"/>
    <property type="match status" value="1"/>
</dbReference>
<protein>
    <submittedName>
        <fullName evidence="7">Helicase</fullName>
    </submittedName>
</protein>
<evidence type="ECO:0000259" key="5">
    <source>
        <dbReference type="PROSITE" id="PS51192"/>
    </source>
</evidence>
<dbReference type="Proteomes" id="UP000274327">
    <property type="component" value="Unassembled WGS sequence"/>
</dbReference>
<dbReference type="InterPro" id="IPR049730">
    <property type="entry name" value="SNF2/RAD54-like_C"/>
</dbReference>
<name>A0A3R8SMQ9_9MICO</name>
<dbReference type="SMART" id="SM00490">
    <property type="entry name" value="HELICc"/>
    <property type="match status" value="1"/>
</dbReference>
<keyword evidence="4" id="KW-0067">ATP-binding</keyword>
<dbReference type="AlphaFoldDB" id="A0A3R8SMQ9"/>
<sequence length="978" mass="108378">MPTVGGHGVSTQLVKEQHGVISPGSLVTVRDETWLVTSVEDTPDGTLYAVRGVSDFVKDTTASFYASLDTITPQNPEDSTVVADTSPRYRRTRLWIESTLRKTPVPIDHAELTVSTQMLADDLPYQREAVEMALDPERIRPRLLIADAVGLGKTLEIGMILSELIRRGRGRRILIVCPRHVLEQMQHELWTRFAIPFVRLDSEGVQQVKQQLPASRNPFTFFEKVIISMDTLKQDRFVHDLRHHRWDAVVIDESHNVTNQSTQNNQLAHVLAPNTDALVLASATPHNGSNDSFAQLISLLEPTAVSPKREIADGATQRLMIRRHRYSDSVKDEVGENWAERRPPEMLPVEASAEELAVAREIAQTWTHPPVGHGPMSGRGSQLFPWTLAKAFLSSPIALKETLRNRTREILGKVEGDHLAEVPPTSTHAAEADALLRLTELNDACIPSDGSPRSGKYRRLVELLKDKGVSRTSPERVVVFAERVATLSWLREHLLKDLKLKDDQIAVLHGGLTDVEQQRVVESFKQSSSPIRVLITGDIASEGVNLHAQCHELIHFDVPWSLIRIEQRNGRIDRYGQRTPPQITALLLDLSEVEGFDGDIYVLRRLLDREKEAHEQLGDAASLMQKYDAAAEERALIDVLRSAKDVEEVLPEVEQLHPMNAFLQGLLAQDSAPQPRRRDGHRAAQETSFETGLFDSDADFLVSGLTELHTQPGRPVAQGGVDLVLDEPTGLIQFTPGEDLGRRLDHLPQTYLVDRRVKEALRLTSRADVGNSRLRAALDDDSGTNWPDVHFLGPIHPVLDWMSDRVLAGVPSGEVFAIHGQVDRPWVIFQGTLTTARGQIVSSTVLGIADDDGTPRALPHVAPSALFQEIGLGPDAIGTAVADPGQYQALLRAAVPVAREFMEQQVAPGITAAATARVERWKAEQLRWESAAAHARGTSALMLATREALEVEKKLVSDMLPDRTFVRPLLVVVPRPQA</sequence>
<organism evidence="7 8">
    <name type="scientific">Brachybacterium paraconglomeratum</name>
    <dbReference type="NCBI Taxonomy" id="173362"/>
    <lineage>
        <taxon>Bacteria</taxon>
        <taxon>Bacillati</taxon>
        <taxon>Actinomycetota</taxon>
        <taxon>Actinomycetes</taxon>
        <taxon>Micrococcales</taxon>
        <taxon>Dermabacteraceae</taxon>
        <taxon>Brachybacterium</taxon>
    </lineage>
</organism>
<feature type="domain" description="Helicase C-terminal" evidence="6">
    <location>
        <begin position="456"/>
        <end position="625"/>
    </location>
</feature>
<dbReference type="SMART" id="SM00487">
    <property type="entry name" value="DEXDc"/>
    <property type="match status" value="1"/>
</dbReference>
<evidence type="ECO:0000256" key="2">
    <source>
        <dbReference type="ARBA" id="ARBA00022801"/>
    </source>
</evidence>
<reference evidence="7 8" key="1">
    <citation type="submission" date="2018-07" db="EMBL/GenBank/DDBJ databases">
        <title>Brachybacteriurn paraconglorneratum KCTC 9916.</title>
        <authorList>
            <person name="Li Y."/>
        </authorList>
    </citation>
    <scope>NUCLEOTIDE SEQUENCE [LARGE SCALE GENOMIC DNA]</scope>
    <source>
        <strain evidence="7 8">KCTC 9916</strain>
    </source>
</reference>
<dbReference type="InterPro" id="IPR038718">
    <property type="entry name" value="SNF2-like_sf"/>
</dbReference>
<dbReference type="PROSITE" id="PS51192">
    <property type="entry name" value="HELICASE_ATP_BIND_1"/>
    <property type="match status" value="1"/>
</dbReference>
<dbReference type="GO" id="GO:0016787">
    <property type="term" value="F:hydrolase activity"/>
    <property type="evidence" value="ECO:0007669"/>
    <property type="project" value="UniProtKB-KW"/>
</dbReference>
<dbReference type="CDD" id="cd18011">
    <property type="entry name" value="DEXDc_RapA"/>
    <property type="match status" value="1"/>
</dbReference>
<dbReference type="Pfam" id="PF00271">
    <property type="entry name" value="Helicase_C"/>
    <property type="match status" value="1"/>
</dbReference>
<keyword evidence="8" id="KW-1185">Reference proteome</keyword>
<dbReference type="Pfam" id="PF00176">
    <property type="entry name" value="SNF2-rel_dom"/>
    <property type="match status" value="1"/>
</dbReference>
<dbReference type="InterPro" id="IPR057342">
    <property type="entry name" value="DEXDc_RapA"/>
</dbReference>
<keyword evidence="2" id="KW-0378">Hydrolase</keyword>
<dbReference type="CDD" id="cd18793">
    <property type="entry name" value="SF2_C_SNF"/>
    <property type="match status" value="1"/>
</dbReference>
<accession>A0A3R8SMQ9</accession>
<dbReference type="PROSITE" id="PS51194">
    <property type="entry name" value="HELICASE_CTER"/>
    <property type="match status" value="1"/>
</dbReference>
<dbReference type="PANTHER" id="PTHR45766:SF6">
    <property type="entry name" value="SWI_SNF-RELATED MATRIX-ASSOCIATED ACTIN-DEPENDENT REGULATOR OF CHROMATIN SUBFAMILY A-LIKE PROTEIN 1"/>
    <property type="match status" value="1"/>
</dbReference>
<dbReference type="InterPro" id="IPR014001">
    <property type="entry name" value="Helicase_ATP-bd"/>
</dbReference>
<dbReference type="SUPFAM" id="SSF52540">
    <property type="entry name" value="P-loop containing nucleoside triphosphate hydrolases"/>
    <property type="match status" value="2"/>
</dbReference>
<evidence type="ECO:0000256" key="1">
    <source>
        <dbReference type="ARBA" id="ARBA00022741"/>
    </source>
</evidence>
<dbReference type="InterPro" id="IPR001650">
    <property type="entry name" value="Helicase_C-like"/>
</dbReference>
<proteinExistence type="predicted"/>
<evidence type="ECO:0000259" key="6">
    <source>
        <dbReference type="PROSITE" id="PS51194"/>
    </source>
</evidence>
<dbReference type="Gene3D" id="3.40.50.300">
    <property type="entry name" value="P-loop containing nucleotide triphosphate hydrolases"/>
    <property type="match status" value="1"/>
</dbReference>
<dbReference type="InterPro" id="IPR000330">
    <property type="entry name" value="SNF2_N"/>
</dbReference>
<evidence type="ECO:0000313" key="8">
    <source>
        <dbReference type="Proteomes" id="UP000274327"/>
    </source>
</evidence>
<evidence type="ECO:0000313" key="7">
    <source>
        <dbReference type="EMBL" id="RRR16993.1"/>
    </source>
</evidence>
<dbReference type="EMBL" id="QOCI01000021">
    <property type="protein sequence ID" value="RRR16993.1"/>
    <property type="molecule type" value="Genomic_DNA"/>
</dbReference>
<dbReference type="PANTHER" id="PTHR45766">
    <property type="entry name" value="DNA ANNEALING HELICASE AND ENDONUCLEASE ZRANB3 FAMILY MEMBER"/>
    <property type="match status" value="1"/>
</dbReference>
<dbReference type="InterPro" id="IPR027417">
    <property type="entry name" value="P-loop_NTPase"/>
</dbReference>
<keyword evidence="3 7" id="KW-0347">Helicase</keyword>
<dbReference type="GO" id="GO:0004386">
    <property type="term" value="F:helicase activity"/>
    <property type="evidence" value="ECO:0007669"/>
    <property type="project" value="UniProtKB-KW"/>
</dbReference>
<feature type="domain" description="Helicase ATP-binding" evidence="5">
    <location>
        <begin position="134"/>
        <end position="303"/>
    </location>
</feature>
<evidence type="ECO:0000256" key="4">
    <source>
        <dbReference type="ARBA" id="ARBA00022840"/>
    </source>
</evidence>